<accession>A0A166EEB7</accession>
<gene>
    <name evidence="2" type="ORF">MBCUT_07130</name>
</gene>
<dbReference type="STRING" id="47311.MBCUT_07130"/>
<protein>
    <recommendedName>
        <fullName evidence="1">OB domain-containing protein</fullName>
    </recommendedName>
</protein>
<dbReference type="AlphaFoldDB" id="A0A166EEB7"/>
<proteinExistence type="predicted"/>
<dbReference type="Gene3D" id="2.40.50.1010">
    <property type="match status" value="1"/>
</dbReference>
<evidence type="ECO:0000313" key="2">
    <source>
        <dbReference type="EMBL" id="KZX16559.1"/>
    </source>
</evidence>
<reference evidence="2 3" key="1">
    <citation type="submission" date="2016-04" db="EMBL/GenBank/DDBJ databases">
        <title>Genome sequence of Methanobrevibacter cuticularis DSM 11139.</title>
        <authorList>
            <person name="Poehlein A."/>
            <person name="Seedorf H."/>
            <person name="Daniel R."/>
        </authorList>
    </citation>
    <scope>NUCLEOTIDE SEQUENCE [LARGE SCALE GENOMIC DNA]</scope>
    <source>
        <strain evidence="2 3">DSM 11139</strain>
    </source>
</reference>
<evidence type="ECO:0000259" key="1">
    <source>
        <dbReference type="Pfam" id="PF01336"/>
    </source>
</evidence>
<name>A0A166EEB7_9EURY</name>
<dbReference type="InterPro" id="IPR004365">
    <property type="entry name" value="NA-bd_OB_tRNA"/>
</dbReference>
<feature type="domain" description="OB" evidence="1">
    <location>
        <begin position="2"/>
        <end position="44"/>
    </location>
</feature>
<organism evidence="2 3">
    <name type="scientific">Methanobrevibacter cuticularis</name>
    <dbReference type="NCBI Taxonomy" id="47311"/>
    <lineage>
        <taxon>Archaea</taxon>
        <taxon>Methanobacteriati</taxon>
        <taxon>Methanobacteriota</taxon>
        <taxon>Methanomada group</taxon>
        <taxon>Methanobacteria</taxon>
        <taxon>Methanobacteriales</taxon>
        <taxon>Methanobacteriaceae</taxon>
        <taxon>Methanobrevibacter</taxon>
    </lineage>
</organism>
<dbReference type="PATRIC" id="fig|47311.3.peg.793"/>
<dbReference type="RefSeq" id="WP_281177929.1">
    <property type="nucleotide sequence ID" value="NZ_LWMW01000089.1"/>
</dbReference>
<dbReference type="GO" id="GO:0003676">
    <property type="term" value="F:nucleic acid binding"/>
    <property type="evidence" value="ECO:0007669"/>
    <property type="project" value="InterPro"/>
</dbReference>
<dbReference type="Pfam" id="PF01336">
    <property type="entry name" value="tRNA_anti-codon"/>
    <property type="match status" value="1"/>
</dbReference>
<dbReference type="EMBL" id="LWMW01000089">
    <property type="protein sequence ID" value="KZX16559.1"/>
    <property type="molecule type" value="Genomic_DNA"/>
</dbReference>
<dbReference type="Proteomes" id="UP000077275">
    <property type="component" value="Unassembled WGS sequence"/>
</dbReference>
<keyword evidence="3" id="KW-1185">Reference proteome</keyword>
<sequence>MSGHVFFTLADDSGEIEATAYEPTKEFRGVVKKLLSGDQVQLFG</sequence>
<evidence type="ECO:0000313" key="3">
    <source>
        <dbReference type="Proteomes" id="UP000077275"/>
    </source>
</evidence>
<comment type="caution">
    <text evidence="2">The sequence shown here is derived from an EMBL/GenBank/DDBJ whole genome shotgun (WGS) entry which is preliminary data.</text>
</comment>